<sequence>MKFKYLGDTYTIPESTYNFCKQRNLVRKLFSDAIPTNPDYSAKRYHLQIVSYYEDSDDLRWCVIYSQNKNYYKRFTDTVRHFSIPNLTKKQCQYLKTKLEKLPDFRQAITLAKEEIKVFS</sequence>
<protein>
    <submittedName>
        <fullName evidence="1">Uncharacterized protein</fullName>
    </submittedName>
</protein>
<reference evidence="1 2" key="1">
    <citation type="submission" date="2017-12" db="EMBL/GenBank/DDBJ databases">
        <authorList>
            <person name="Lestochi C.V."/>
            <person name="Miller K.C."/>
            <person name="Miller J.S."/>
            <person name="Stanton M.L."/>
            <person name="Broussard G.W."/>
        </authorList>
    </citation>
    <scope>NUCLEOTIDE SEQUENCE [LARGE SCALE GENOMIC DNA]</scope>
</reference>
<gene>
    <name evidence="1" type="ORF">CETO_203</name>
</gene>
<dbReference type="EMBL" id="MG649966">
    <property type="protein sequence ID" value="AUG85185.1"/>
    <property type="molecule type" value="Genomic_DNA"/>
</dbReference>
<organism evidence="1 2">
    <name type="scientific">Vibrio phage Ceto</name>
    <dbReference type="NCBI Taxonomy" id="2570300"/>
    <lineage>
        <taxon>Viruses</taxon>
        <taxon>Duplodnaviria</taxon>
        <taxon>Heunggongvirae</taxon>
        <taxon>Uroviricota</taxon>
        <taxon>Caudoviricetes</taxon>
        <taxon>Demerecviridae</taxon>
        <taxon>Ermolyevavirinae</taxon>
        <taxon>Cetovirus</taxon>
        <taxon>Cetovirus ceto</taxon>
    </lineage>
</organism>
<name>A0A2H5BGR9_9CAUD</name>
<dbReference type="Proteomes" id="UP000240819">
    <property type="component" value="Segment"/>
</dbReference>
<evidence type="ECO:0000313" key="1">
    <source>
        <dbReference type="EMBL" id="AUG85185.1"/>
    </source>
</evidence>
<proteinExistence type="predicted"/>
<accession>A0A2H5BGR9</accession>
<keyword evidence="2" id="KW-1185">Reference proteome</keyword>
<evidence type="ECO:0000313" key="2">
    <source>
        <dbReference type="Proteomes" id="UP000240819"/>
    </source>
</evidence>